<evidence type="ECO:0000313" key="9">
    <source>
        <dbReference type="Proteomes" id="UP000317944"/>
    </source>
</evidence>
<dbReference type="EMBL" id="SADV01000031">
    <property type="protein sequence ID" value="TQR28328.1"/>
    <property type="molecule type" value="Genomic_DNA"/>
</dbReference>
<keyword evidence="5" id="KW-0720">Serine protease</keyword>
<keyword evidence="3 8" id="KW-0645">Protease</keyword>
<dbReference type="PANTHER" id="PTHR10381">
    <property type="entry name" value="ATP-DEPENDENT CLP PROTEASE PROTEOLYTIC SUBUNIT"/>
    <property type="match status" value="1"/>
</dbReference>
<protein>
    <recommendedName>
        <fullName evidence="6">ATP-dependent Clp protease proteolytic subunit</fullName>
    </recommendedName>
</protein>
<dbReference type="Proteomes" id="UP000317944">
    <property type="component" value="Unassembled WGS sequence"/>
</dbReference>
<evidence type="ECO:0000256" key="3">
    <source>
        <dbReference type="ARBA" id="ARBA00022670"/>
    </source>
</evidence>
<evidence type="ECO:0000313" key="8">
    <source>
        <dbReference type="EMBL" id="TQR28328.1"/>
    </source>
</evidence>
<dbReference type="OrthoDB" id="9806592at2"/>
<dbReference type="InterPro" id="IPR029045">
    <property type="entry name" value="ClpP/crotonase-like_dom_sf"/>
</dbReference>
<proteinExistence type="inferred from homology"/>
<dbReference type="RefSeq" id="WP_142510699.1">
    <property type="nucleotide sequence ID" value="NZ_SADV01000031.1"/>
</dbReference>
<name>A0A544U8B7_LYSSH</name>
<dbReference type="InterPro" id="IPR001907">
    <property type="entry name" value="ClpP"/>
</dbReference>
<keyword evidence="4" id="KW-0378">Hydrolase</keyword>
<reference evidence="8 9" key="1">
    <citation type="submission" date="2018-03" db="EMBL/GenBank/DDBJ databases">
        <title>Aerobic endospore-forming bacteria genome sequencing and assembly.</title>
        <authorList>
            <person name="Cavalcante D.A."/>
            <person name="Driks A."/>
            <person name="Putonti C."/>
            <person name="De-Souza M.T."/>
        </authorList>
    </citation>
    <scope>NUCLEOTIDE SEQUENCE [LARGE SCALE GENOMIC DNA]</scope>
    <source>
        <strain evidence="8 9">SDF0037</strain>
    </source>
</reference>
<evidence type="ECO:0000256" key="2">
    <source>
        <dbReference type="ARBA" id="ARBA00022490"/>
    </source>
</evidence>
<dbReference type="GO" id="GO:0009368">
    <property type="term" value="C:endopeptidase Clp complex"/>
    <property type="evidence" value="ECO:0007669"/>
    <property type="project" value="TreeGrafter"/>
</dbReference>
<dbReference type="NCBIfam" id="NF045542">
    <property type="entry name" value="Clp_rel_HeadMat"/>
    <property type="match status" value="1"/>
</dbReference>
<feature type="region of interest" description="Disordered" evidence="7">
    <location>
        <begin position="211"/>
        <end position="236"/>
    </location>
</feature>
<dbReference type="GO" id="GO:0051117">
    <property type="term" value="F:ATPase binding"/>
    <property type="evidence" value="ECO:0007669"/>
    <property type="project" value="TreeGrafter"/>
</dbReference>
<dbReference type="GO" id="GO:0004252">
    <property type="term" value="F:serine-type endopeptidase activity"/>
    <property type="evidence" value="ECO:0007669"/>
    <property type="project" value="InterPro"/>
</dbReference>
<evidence type="ECO:0000256" key="1">
    <source>
        <dbReference type="ARBA" id="ARBA00007039"/>
    </source>
</evidence>
<comment type="similarity">
    <text evidence="1 6">Belongs to the peptidase S14 family.</text>
</comment>
<feature type="compositionally biased region" description="Basic and acidic residues" evidence="7">
    <location>
        <begin position="212"/>
        <end position="224"/>
    </location>
</feature>
<dbReference type="InterPro" id="IPR023562">
    <property type="entry name" value="ClpP/TepA"/>
</dbReference>
<dbReference type="AlphaFoldDB" id="A0A544U8B7"/>
<evidence type="ECO:0000256" key="4">
    <source>
        <dbReference type="ARBA" id="ARBA00022801"/>
    </source>
</evidence>
<dbReference type="Gene3D" id="3.90.226.10">
    <property type="entry name" value="2-enoyl-CoA Hydratase, Chain A, domain 1"/>
    <property type="match status" value="1"/>
</dbReference>
<keyword evidence="2" id="KW-0963">Cytoplasm</keyword>
<organism evidence="8 9">
    <name type="scientific">Lysinibacillus sphaericus</name>
    <name type="common">Bacillus sphaericus</name>
    <dbReference type="NCBI Taxonomy" id="1421"/>
    <lineage>
        <taxon>Bacteria</taxon>
        <taxon>Bacillati</taxon>
        <taxon>Bacillota</taxon>
        <taxon>Bacilli</taxon>
        <taxon>Bacillales</taxon>
        <taxon>Bacillaceae</taxon>
        <taxon>Lysinibacillus</taxon>
    </lineage>
</organism>
<dbReference type="Pfam" id="PF00574">
    <property type="entry name" value="CLP_protease"/>
    <property type="match status" value="1"/>
</dbReference>
<dbReference type="CDD" id="cd07016">
    <property type="entry name" value="S14_ClpP_1"/>
    <property type="match status" value="1"/>
</dbReference>
<dbReference type="SUPFAM" id="SSF52096">
    <property type="entry name" value="ClpP/crotonase"/>
    <property type="match status" value="1"/>
</dbReference>
<dbReference type="GO" id="GO:0006515">
    <property type="term" value="P:protein quality control for misfolded or incompletely synthesized proteins"/>
    <property type="evidence" value="ECO:0007669"/>
    <property type="project" value="TreeGrafter"/>
</dbReference>
<evidence type="ECO:0000256" key="5">
    <source>
        <dbReference type="ARBA" id="ARBA00022825"/>
    </source>
</evidence>
<dbReference type="PRINTS" id="PR00127">
    <property type="entry name" value="CLPPROTEASEP"/>
</dbReference>
<comment type="caution">
    <text evidence="8">The sequence shown here is derived from an EMBL/GenBank/DDBJ whole genome shotgun (WGS) entry which is preliminary data.</text>
</comment>
<accession>A0A544U8B7</accession>
<dbReference type="PANTHER" id="PTHR10381:SF70">
    <property type="entry name" value="ATP-DEPENDENT CLP PROTEASE PROTEOLYTIC SUBUNIT"/>
    <property type="match status" value="1"/>
</dbReference>
<dbReference type="GO" id="GO:0004176">
    <property type="term" value="F:ATP-dependent peptidase activity"/>
    <property type="evidence" value="ECO:0007669"/>
    <property type="project" value="InterPro"/>
</dbReference>
<evidence type="ECO:0000256" key="6">
    <source>
        <dbReference type="RuleBase" id="RU003567"/>
    </source>
</evidence>
<sequence>MKHKIKGDITSWNSTIYDFNNKMRNVKEDEDITLEVNSYGGDVFLGIDIMNTLRAHKGTVTVIVTGIAASACSIMAMGADVVKMYSNTQLMVHHAWTYAAGNAKQLRKVADDLESIGESVLASYTHRVDEETVKQLLDEEKFMSAKVAKEYGFIDEIIDGNAEEVESEMFSNKAQEFNNTLAATSSTVEGNNKLMQKVSDLENQVIQLQTQLDKHSEEPTEPKPPKVAAKRKGFFF</sequence>
<gene>
    <name evidence="8" type="ORF">C7Y47_22060</name>
</gene>
<evidence type="ECO:0000256" key="7">
    <source>
        <dbReference type="SAM" id="MobiDB-lite"/>
    </source>
</evidence>